<dbReference type="RefSeq" id="WP_344510791.1">
    <property type="nucleotide sequence ID" value="NZ_BAAAQD010000025.1"/>
</dbReference>
<dbReference type="PANTHER" id="PTHR48090">
    <property type="entry name" value="UNDECAPRENYL-PHOSPHATE 4-DEOXY-4-FORMAMIDO-L-ARABINOSE TRANSFERASE-RELATED"/>
    <property type="match status" value="1"/>
</dbReference>
<keyword evidence="4" id="KW-1185">Reference proteome</keyword>
<feature type="domain" description="Glycosyltransferase 2-like" evidence="2">
    <location>
        <begin position="24"/>
        <end position="127"/>
    </location>
</feature>
<dbReference type="PANTHER" id="PTHR48090:SF7">
    <property type="entry name" value="RFBJ PROTEIN"/>
    <property type="match status" value="1"/>
</dbReference>
<evidence type="ECO:0000256" key="1">
    <source>
        <dbReference type="ARBA" id="ARBA00006739"/>
    </source>
</evidence>
<accession>A0ABP4N6D5</accession>
<dbReference type="Proteomes" id="UP001501470">
    <property type="component" value="Unassembled WGS sequence"/>
</dbReference>
<gene>
    <name evidence="3" type="ORF">GCM10009827_090350</name>
</gene>
<protein>
    <recommendedName>
        <fullName evidence="2">Glycosyltransferase 2-like domain-containing protein</fullName>
    </recommendedName>
</protein>
<sequence>MFLLPVYEPGHGLVSTVIALSGARPGAHVVVVDDGSGPAAAGLLHRARELGCTVLRHGTNRGKGAALKTGFRHIAAAHPGQAVVCADPDGQHLLEDILRVAEHVEVGGQMVLGVRRFEGRVPLRSRFGNAVTRVLFRAATGRGVRDTQTGLRGYPADLLHWLCGIPGERFEYEMNVLLHAARAGRQINETVIATTYIGDNGTSHFGSLSDSARVYRPLLRHALSWRGARSRPVTR</sequence>
<dbReference type="SUPFAM" id="SSF53448">
    <property type="entry name" value="Nucleotide-diphospho-sugar transferases"/>
    <property type="match status" value="1"/>
</dbReference>
<evidence type="ECO:0000313" key="4">
    <source>
        <dbReference type="Proteomes" id="UP001501470"/>
    </source>
</evidence>
<dbReference type="Gene3D" id="3.90.550.10">
    <property type="entry name" value="Spore Coat Polysaccharide Biosynthesis Protein SpsA, Chain A"/>
    <property type="match status" value="1"/>
</dbReference>
<comment type="caution">
    <text evidence="3">The sequence shown here is derived from an EMBL/GenBank/DDBJ whole genome shotgun (WGS) entry which is preliminary data.</text>
</comment>
<dbReference type="EMBL" id="BAAAQD010000025">
    <property type="protein sequence ID" value="GAA1555508.1"/>
    <property type="molecule type" value="Genomic_DNA"/>
</dbReference>
<dbReference type="InterPro" id="IPR029044">
    <property type="entry name" value="Nucleotide-diphossugar_trans"/>
</dbReference>
<dbReference type="CDD" id="cd04179">
    <property type="entry name" value="DPM_DPG-synthase_like"/>
    <property type="match status" value="1"/>
</dbReference>
<evidence type="ECO:0000313" key="3">
    <source>
        <dbReference type="EMBL" id="GAA1555508.1"/>
    </source>
</evidence>
<dbReference type="Pfam" id="PF00535">
    <property type="entry name" value="Glycos_transf_2"/>
    <property type="match status" value="1"/>
</dbReference>
<proteinExistence type="inferred from homology"/>
<reference evidence="4" key="1">
    <citation type="journal article" date="2019" name="Int. J. Syst. Evol. Microbiol.">
        <title>The Global Catalogue of Microorganisms (GCM) 10K type strain sequencing project: providing services to taxonomists for standard genome sequencing and annotation.</title>
        <authorList>
            <consortium name="The Broad Institute Genomics Platform"/>
            <consortium name="The Broad Institute Genome Sequencing Center for Infectious Disease"/>
            <person name="Wu L."/>
            <person name="Ma J."/>
        </authorList>
    </citation>
    <scope>NUCLEOTIDE SEQUENCE [LARGE SCALE GENOMIC DNA]</scope>
    <source>
        <strain evidence="4">JCM 15933</strain>
    </source>
</reference>
<evidence type="ECO:0000259" key="2">
    <source>
        <dbReference type="Pfam" id="PF00535"/>
    </source>
</evidence>
<dbReference type="InterPro" id="IPR050256">
    <property type="entry name" value="Glycosyltransferase_2"/>
</dbReference>
<name>A0ABP4N6D5_9ACTN</name>
<dbReference type="InterPro" id="IPR001173">
    <property type="entry name" value="Glyco_trans_2-like"/>
</dbReference>
<comment type="similarity">
    <text evidence="1">Belongs to the glycosyltransferase 2 family.</text>
</comment>
<organism evidence="3 4">
    <name type="scientific">Dactylosporangium maewongense</name>
    <dbReference type="NCBI Taxonomy" id="634393"/>
    <lineage>
        <taxon>Bacteria</taxon>
        <taxon>Bacillati</taxon>
        <taxon>Actinomycetota</taxon>
        <taxon>Actinomycetes</taxon>
        <taxon>Micromonosporales</taxon>
        <taxon>Micromonosporaceae</taxon>
        <taxon>Dactylosporangium</taxon>
    </lineage>
</organism>